<gene>
    <name evidence="5" type="primary">USB1</name>
    <name evidence="7" type="ORF">BJ875DRAFT_72725</name>
</gene>
<dbReference type="GO" id="GO:0016829">
    <property type="term" value="F:lyase activity"/>
    <property type="evidence" value="ECO:0007669"/>
    <property type="project" value="UniProtKB-KW"/>
</dbReference>
<dbReference type="PANTHER" id="PTHR13522:SF3">
    <property type="entry name" value="U6 SNRNA PHOSPHODIESTERASE 1"/>
    <property type="match status" value="1"/>
</dbReference>
<dbReference type="GO" id="GO:0005634">
    <property type="term" value="C:nucleus"/>
    <property type="evidence" value="ECO:0007669"/>
    <property type="project" value="UniProtKB-SubCell"/>
</dbReference>
<feature type="active site" description="Proton donor/acceptor" evidence="5">
    <location>
        <position position="266"/>
    </location>
</feature>
<dbReference type="PANTHER" id="PTHR13522">
    <property type="entry name" value="U6 SNRNA PHOSPHODIESTERASE 1"/>
    <property type="match status" value="1"/>
</dbReference>
<evidence type="ECO:0000256" key="5">
    <source>
        <dbReference type="HAMAP-Rule" id="MF_03040"/>
    </source>
</evidence>
<comment type="similarity">
    <text evidence="5">Belongs to the 2H phosphoesterase superfamily. USB1 family.</text>
</comment>
<reference evidence="7" key="1">
    <citation type="journal article" date="2021" name="IMA Fungus">
        <title>Genomic characterization of three marine fungi, including Emericellopsis atlantica sp. nov. with signatures of a generalist lifestyle and marine biomass degradation.</title>
        <authorList>
            <person name="Hagestad O.C."/>
            <person name="Hou L."/>
            <person name="Andersen J.H."/>
            <person name="Hansen E.H."/>
            <person name="Altermark B."/>
            <person name="Li C."/>
            <person name="Kuhnert E."/>
            <person name="Cox R.J."/>
            <person name="Crous P.W."/>
            <person name="Spatafora J.W."/>
            <person name="Lail K."/>
            <person name="Amirebrahimi M."/>
            <person name="Lipzen A."/>
            <person name="Pangilinan J."/>
            <person name="Andreopoulos W."/>
            <person name="Hayes R.D."/>
            <person name="Ng V."/>
            <person name="Grigoriev I.V."/>
            <person name="Jackson S.A."/>
            <person name="Sutton T.D.S."/>
            <person name="Dobson A.D.W."/>
            <person name="Rama T."/>
        </authorList>
    </citation>
    <scope>NUCLEOTIDE SEQUENCE</scope>
    <source>
        <strain evidence="7">TRa018bII</strain>
    </source>
</reference>
<evidence type="ECO:0000313" key="7">
    <source>
        <dbReference type="EMBL" id="KAG9232641.1"/>
    </source>
</evidence>
<keyword evidence="3" id="KW-0456">Lyase</keyword>
<dbReference type="EMBL" id="MU251538">
    <property type="protein sequence ID" value="KAG9232641.1"/>
    <property type="molecule type" value="Genomic_DNA"/>
</dbReference>
<feature type="active site" description="Proton donor/acceptor" evidence="5">
    <location>
        <position position="133"/>
    </location>
</feature>
<accession>A0A9P7YFE4</accession>
<evidence type="ECO:0000313" key="8">
    <source>
        <dbReference type="Proteomes" id="UP000824998"/>
    </source>
</evidence>
<comment type="function">
    <text evidence="5">Phosphodiesterase responsible for the U6 snRNA 3' end processing. Acts as an exoribonuclease (RNase) responsible for trimming the poly(U) tract of the last nucleotides in the pre-U6 snRNA molecule, leading to the formation of mature U6 snRNA.</text>
</comment>
<dbReference type="Gene3D" id="3.90.1140.10">
    <property type="entry name" value="Cyclic phosphodiesterase"/>
    <property type="match status" value="1"/>
</dbReference>
<dbReference type="InterPro" id="IPR027521">
    <property type="entry name" value="Usb1"/>
</dbReference>
<proteinExistence type="inferred from homology"/>
<dbReference type="AlphaFoldDB" id="A0A9P7YFE4"/>
<comment type="subcellular location">
    <subcellularLocation>
        <location evidence="5">Nucleus</location>
    </subcellularLocation>
</comment>
<evidence type="ECO:0000256" key="2">
    <source>
        <dbReference type="ARBA" id="ARBA00022801"/>
    </source>
</evidence>
<dbReference type="GO" id="GO:0034477">
    <property type="term" value="P:U6 snRNA 3'-end processing"/>
    <property type="evidence" value="ECO:0007669"/>
    <property type="project" value="UniProtKB-UniRule"/>
</dbReference>
<dbReference type="Proteomes" id="UP000824998">
    <property type="component" value="Unassembled WGS sequence"/>
</dbReference>
<dbReference type="HAMAP" id="MF_03040">
    <property type="entry name" value="USB1"/>
    <property type="match status" value="1"/>
</dbReference>
<dbReference type="GO" id="GO:1990838">
    <property type="term" value="F:poly(U)-specific exoribonuclease activity, producing 3' uridine cyclic phosphate ends"/>
    <property type="evidence" value="ECO:0007669"/>
    <property type="project" value="UniProtKB-UniRule"/>
</dbReference>
<evidence type="ECO:0000256" key="4">
    <source>
        <dbReference type="ARBA" id="ARBA00023242"/>
    </source>
</evidence>
<feature type="region of interest" description="Disordered" evidence="6">
    <location>
        <begin position="1"/>
        <end position="45"/>
    </location>
</feature>
<evidence type="ECO:0000256" key="6">
    <source>
        <dbReference type="SAM" id="MobiDB-lite"/>
    </source>
</evidence>
<evidence type="ECO:0000256" key="3">
    <source>
        <dbReference type="ARBA" id="ARBA00023239"/>
    </source>
</evidence>
<keyword evidence="2 5" id="KW-0378">Hydrolase</keyword>
<protein>
    <recommendedName>
        <fullName evidence="5">U6 snRNA phosphodiesterase</fullName>
        <ecNumber evidence="5">3.1.4.-</ecNumber>
    </recommendedName>
</protein>
<dbReference type="OrthoDB" id="49151at2759"/>
<keyword evidence="1 5" id="KW-0540">Nuclease</keyword>
<keyword evidence="4 5" id="KW-0539">Nucleus</keyword>
<dbReference type="EC" id="3.1.4.-" evidence="5"/>
<keyword evidence="8" id="KW-1185">Reference proteome</keyword>
<sequence length="331" mass="36714">MALVDYTSSDEAETASIGKAEPPGPSSLKRKREAQDDGDLPPLPSKFHDLYASSARVSTRDDPSLHDGRKRVTPHIEGNWPTHIYVEWCPLPAEYTLLNKLTTKLKGASSSNDAASNIHSFLISDLGAPLPLHISLSRPIGFLTESKDDFLLSLQQSVKKSDIRPFKITCSGLAWVANFEKTRWFLVLSLRKPSNDGLNKMLHLSNRVVQEYGQPPLYINPLPVDISRHTGAPRAAQYNATGRKSSAQQHSEPRWDNLQDLSNAFHISIAWTLSQPDTKLQTITESLATEFLDDLQKSPIDITEVKAKVGNVVNSLPLMSRILQGQNLFEG</sequence>
<organism evidence="7 8">
    <name type="scientific">Amylocarpus encephaloides</name>
    <dbReference type="NCBI Taxonomy" id="45428"/>
    <lineage>
        <taxon>Eukaryota</taxon>
        <taxon>Fungi</taxon>
        <taxon>Dikarya</taxon>
        <taxon>Ascomycota</taxon>
        <taxon>Pezizomycotina</taxon>
        <taxon>Leotiomycetes</taxon>
        <taxon>Helotiales</taxon>
        <taxon>Helotiales incertae sedis</taxon>
        <taxon>Amylocarpus</taxon>
    </lineage>
</organism>
<name>A0A9P7YFE4_9HELO</name>
<comment type="caution">
    <text evidence="7">The sequence shown here is derived from an EMBL/GenBank/DDBJ whole genome shotgun (WGS) entry which is preliminary data.</text>
</comment>
<evidence type="ECO:0000256" key="1">
    <source>
        <dbReference type="ARBA" id="ARBA00022722"/>
    </source>
</evidence>
<dbReference type="Pfam" id="PF09749">
    <property type="entry name" value="HVSL"/>
    <property type="match status" value="1"/>
</dbReference>